<reference evidence="1 2" key="1">
    <citation type="submission" date="2018-06" db="EMBL/GenBank/DDBJ databases">
        <title>OYT1 Genome Sequencing.</title>
        <authorList>
            <person name="Kato S."/>
            <person name="Itoh T."/>
            <person name="Ohkuma M."/>
        </authorList>
    </citation>
    <scope>NUCLEOTIDE SEQUENCE [LARGE SCALE GENOMIC DNA]</scope>
    <source>
        <strain evidence="1 2">OYT1</strain>
    </source>
</reference>
<protein>
    <submittedName>
        <fullName evidence="1">Polyketide cyclase</fullName>
    </submittedName>
</protein>
<dbReference type="RefSeq" id="WP_062626860.1">
    <property type="nucleotide sequence ID" value="NZ_AP018738.1"/>
</dbReference>
<dbReference type="KEGG" id="fam:OYT1_ch0816"/>
<gene>
    <name evidence="1" type="ORF">OYT1_ch0816</name>
</gene>
<dbReference type="OrthoDB" id="9807923at2"/>
<dbReference type="InterPro" id="IPR023393">
    <property type="entry name" value="START-like_dom_sf"/>
</dbReference>
<dbReference type="STRING" id="1188319.OYT1_01685"/>
<dbReference type="InterPro" id="IPR019587">
    <property type="entry name" value="Polyketide_cyclase/dehydratase"/>
</dbReference>
<dbReference type="EMBL" id="AP018738">
    <property type="protein sequence ID" value="BBE50379.1"/>
    <property type="molecule type" value="Genomic_DNA"/>
</dbReference>
<dbReference type="Gene3D" id="3.30.530.20">
    <property type="match status" value="1"/>
</dbReference>
<organism evidence="1 2">
    <name type="scientific">Ferriphaselus amnicola</name>
    <dbReference type="NCBI Taxonomy" id="1188319"/>
    <lineage>
        <taxon>Bacteria</taxon>
        <taxon>Pseudomonadati</taxon>
        <taxon>Pseudomonadota</taxon>
        <taxon>Betaproteobacteria</taxon>
        <taxon>Nitrosomonadales</taxon>
        <taxon>Gallionellaceae</taxon>
        <taxon>Ferriphaselus</taxon>
    </lineage>
</organism>
<dbReference type="SUPFAM" id="SSF55961">
    <property type="entry name" value="Bet v1-like"/>
    <property type="match status" value="1"/>
</dbReference>
<accession>A0A2Z6GAJ0</accession>
<keyword evidence="2" id="KW-1185">Reference proteome</keyword>
<dbReference type="CDD" id="cd07818">
    <property type="entry name" value="SRPBCC_1"/>
    <property type="match status" value="1"/>
</dbReference>
<sequence>MFKKVVIALILLLPALVLYASKKPDDLHVERSISINATAEQIFPLINEFYQWEKWTPYNKDPAMKKLFSGSPKGVGATYTWKGNKDVGEGEITITDSTPPNKIVLDLHMIQPFEAHNAVVFTLSTDGKMTKVTWAMDCKQNLVSKVMDVFYSMDSMIGNDFAAGLAKLKLATET</sequence>
<proteinExistence type="predicted"/>
<name>A0A2Z6GAJ0_9PROT</name>
<evidence type="ECO:0000313" key="1">
    <source>
        <dbReference type="EMBL" id="BBE50379.1"/>
    </source>
</evidence>
<dbReference type="Proteomes" id="UP000033070">
    <property type="component" value="Chromosome"/>
</dbReference>
<evidence type="ECO:0000313" key="2">
    <source>
        <dbReference type="Proteomes" id="UP000033070"/>
    </source>
</evidence>
<dbReference type="AlphaFoldDB" id="A0A2Z6GAJ0"/>
<dbReference type="Pfam" id="PF10604">
    <property type="entry name" value="Polyketide_cyc2"/>
    <property type="match status" value="1"/>
</dbReference>